<dbReference type="EnsemblMetazoa" id="OVOC9019.1">
    <property type="protein sequence ID" value="OVOC9019.1"/>
    <property type="gene ID" value="WBGene00245828"/>
</dbReference>
<keyword evidence="2" id="KW-1185">Reference proteome</keyword>
<organism evidence="1 2">
    <name type="scientific">Onchocerca volvulus</name>
    <dbReference type="NCBI Taxonomy" id="6282"/>
    <lineage>
        <taxon>Eukaryota</taxon>
        <taxon>Metazoa</taxon>
        <taxon>Ecdysozoa</taxon>
        <taxon>Nematoda</taxon>
        <taxon>Chromadorea</taxon>
        <taxon>Rhabditida</taxon>
        <taxon>Spirurina</taxon>
        <taxon>Spiruromorpha</taxon>
        <taxon>Filarioidea</taxon>
        <taxon>Onchocercidae</taxon>
        <taxon>Onchocerca</taxon>
    </lineage>
</organism>
<dbReference type="AlphaFoldDB" id="A0A8R1Y2R8"/>
<dbReference type="EMBL" id="CMVM020000251">
    <property type="status" value="NOT_ANNOTATED_CDS"/>
    <property type="molecule type" value="Genomic_DNA"/>
</dbReference>
<proteinExistence type="predicted"/>
<reference evidence="2" key="1">
    <citation type="submission" date="2013-10" db="EMBL/GenBank/DDBJ databases">
        <title>Genome sequencing of Onchocerca volvulus.</title>
        <authorList>
            <person name="Cotton J."/>
            <person name="Tsai J."/>
            <person name="Stanley E."/>
            <person name="Tracey A."/>
            <person name="Holroyd N."/>
            <person name="Lustigman S."/>
            <person name="Berriman M."/>
        </authorList>
    </citation>
    <scope>NUCLEOTIDE SEQUENCE</scope>
</reference>
<evidence type="ECO:0000313" key="2">
    <source>
        <dbReference type="Proteomes" id="UP000024404"/>
    </source>
</evidence>
<protein>
    <submittedName>
        <fullName evidence="1">Uncharacterized protein</fullName>
    </submittedName>
</protein>
<accession>A0A8R1Y2R8</accession>
<evidence type="ECO:0000313" key="1">
    <source>
        <dbReference type="EnsemblMetazoa" id="OVOC9019.1"/>
    </source>
</evidence>
<name>A0A8R1Y2R8_ONCVO</name>
<reference evidence="1" key="2">
    <citation type="submission" date="2022-06" db="UniProtKB">
        <authorList>
            <consortium name="EnsemblMetazoa"/>
        </authorList>
    </citation>
    <scope>IDENTIFICATION</scope>
</reference>
<sequence>MITSYVTYDVALRREKKMSESGSLGTSSTGSDTASDPFSQLLASMARPIPCVTGLTDRITSYMNYKIFGSEKFLKINDKLGKNKNTLACITISFINFTIINQTTVSIMDKKLRKMKMPLDCLLLLLLRRRFLTCRRLARITSHE</sequence>
<dbReference type="Proteomes" id="UP000024404">
    <property type="component" value="Unassembled WGS sequence"/>
</dbReference>